<keyword evidence="13" id="KW-0505">Motor protein</keyword>
<dbReference type="InterPro" id="IPR036961">
    <property type="entry name" value="Kinesin_motor_dom_sf"/>
</dbReference>
<organism evidence="20 21">
    <name type="scientific">Stylophora pistillata</name>
    <name type="common">Smooth cauliflower coral</name>
    <dbReference type="NCBI Taxonomy" id="50429"/>
    <lineage>
        <taxon>Eukaryota</taxon>
        <taxon>Metazoa</taxon>
        <taxon>Cnidaria</taxon>
        <taxon>Anthozoa</taxon>
        <taxon>Hexacorallia</taxon>
        <taxon>Scleractinia</taxon>
        <taxon>Astrocoeniina</taxon>
        <taxon>Pocilloporidae</taxon>
        <taxon>Stylophora</taxon>
    </lineage>
</organism>
<dbReference type="EC" id="4.2.3.12" evidence="5"/>
<dbReference type="STRING" id="50429.A0A2B4S4K1"/>
<evidence type="ECO:0000256" key="8">
    <source>
        <dbReference type="ARBA" id="ARBA00022741"/>
    </source>
</evidence>
<dbReference type="GO" id="GO:0005524">
    <property type="term" value="F:ATP binding"/>
    <property type="evidence" value="ECO:0007669"/>
    <property type="project" value="UniProtKB-KW"/>
</dbReference>
<keyword evidence="15" id="KW-0456">Lyase</keyword>
<feature type="coiled-coil region" evidence="17">
    <location>
        <begin position="1192"/>
        <end position="1268"/>
    </location>
</feature>
<dbReference type="GO" id="GO:0003874">
    <property type="term" value="F:6-pyruvoyltetrahydropterin synthase activity"/>
    <property type="evidence" value="ECO:0007669"/>
    <property type="project" value="UniProtKB-EC"/>
</dbReference>
<dbReference type="UniPathway" id="UPA00849">
    <property type="reaction ID" value="UER00819"/>
</dbReference>
<dbReference type="GO" id="GO:0003777">
    <property type="term" value="F:microtubule motor activity"/>
    <property type="evidence" value="ECO:0007669"/>
    <property type="project" value="InterPro"/>
</dbReference>
<gene>
    <name evidence="20" type="ORF">AWC38_SpisGene10555</name>
</gene>
<comment type="pathway">
    <text evidence="3">Cofactor biosynthesis; tetrahydrobiopterin biosynthesis; tetrahydrobiopterin from 7,8-dihydroneopterin triphosphate: step 1/3.</text>
</comment>
<keyword evidence="10" id="KW-0067">ATP-binding</keyword>
<evidence type="ECO:0000256" key="1">
    <source>
        <dbReference type="ARBA" id="ARBA00001947"/>
    </source>
</evidence>
<feature type="coiled-coil region" evidence="17">
    <location>
        <begin position="815"/>
        <end position="856"/>
    </location>
</feature>
<feature type="region of interest" description="Disordered" evidence="18">
    <location>
        <begin position="1168"/>
        <end position="1187"/>
    </location>
</feature>
<dbReference type="InterPro" id="IPR007115">
    <property type="entry name" value="6-PTP_synth/QueD"/>
</dbReference>
<dbReference type="PANTHER" id="PTHR47968:SF75">
    <property type="entry name" value="CENTROMERE-ASSOCIATED PROTEIN E"/>
    <property type="match status" value="1"/>
</dbReference>
<evidence type="ECO:0000256" key="17">
    <source>
        <dbReference type="SAM" id="Coils"/>
    </source>
</evidence>
<feature type="coiled-coil region" evidence="17">
    <location>
        <begin position="1376"/>
        <end position="1410"/>
    </location>
</feature>
<evidence type="ECO:0000259" key="19">
    <source>
        <dbReference type="PROSITE" id="PS50067"/>
    </source>
</evidence>
<feature type="coiled-coil region" evidence="17">
    <location>
        <begin position="458"/>
        <end position="550"/>
    </location>
</feature>
<dbReference type="GO" id="GO:0008017">
    <property type="term" value="F:microtubule binding"/>
    <property type="evidence" value="ECO:0007669"/>
    <property type="project" value="InterPro"/>
</dbReference>
<evidence type="ECO:0000313" key="20">
    <source>
        <dbReference type="EMBL" id="PFX24831.1"/>
    </source>
</evidence>
<keyword evidence="14" id="KW-0963">Cytoplasm</keyword>
<dbReference type="FunFam" id="3.30.479.10:FF:000003">
    <property type="entry name" value="6-pyruvoyl tetrahydrobiopterin synthase"/>
    <property type="match status" value="1"/>
</dbReference>
<keyword evidence="12 17" id="KW-0175">Coiled coil</keyword>
<dbReference type="Pfam" id="PF01242">
    <property type="entry name" value="PTPS"/>
    <property type="match status" value="1"/>
</dbReference>
<feature type="region of interest" description="Disordered" evidence="18">
    <location>
        <begin position="1737"/>
        <end position="1872"/>
    </location>
</feature>
<dbReference type="InterPro" id="IPR001752">
    <property type="entry name" value="Kinesin_motor_dom"/>
</dbReference>
<comment type="similarity">
    <text evidence="16">Belongs to the TRAFAC class myosin-kinesin ATPase superfamily. Kinesin family.</text>
</comment>
<dbReference type="PROSITE" id="PS50067">
    <property type="entry name" value="KINESIN_MOTOR_2"/>
    <property type="match status" value="1"/>
</dbReference>
<feature type="region of interest" description="Disordered" evidence="18">
    <location>
        <begin position="282"/>
        <end position="324"/>
    </location>
</feature>
<dbReference type="PROSITE" id="PS00988">
    <property type="entry name" value="PTPS_2"/>
    <property type="match status" value="1"/>
</dbReference>
<accession>A0A2B4S4K1</accession>
<protein>
    <recommendedName>
        <fullName evidence="6">6-pyruvoyl tetrahydrobiopterin synthase</fullName>
        <ecNumber evidence="5">4.2.3.12</ecNumber>
    </recommendedName>
</protein>
<evidence type="ECO:0000256" key="6">
    <source>
        <dbReference type="ARBA" id="ARBA00015587"/>
    </source>
</evidence>
<keyword evidence="8" id="KW-0547">Nucleotide-binding</keyword>
<dbReference type="InterPro" id="IPR038418">
    <property type="entry name" value="6-PTP_synth/QueD_sf"/>
</dbReference>
<dbReference type="InterPro" id="IPR027417">
    <property type="entry name" value="P-loop_NTPase"/>
</dbReference>
<dbReference type="SUPFAM" id="SSF52540">
    <property type="entry name" value="P-loop containing nucleoside triphosphate hydrolases"/>
    <property type="match status" value="1"/>
</dbReference>
<feature type="compositionally biased region" description="Basic and acidic residues" evidence="18">
    <location>
        <begin position="1741"/>
        <end position="1773"/>
    </location>
</feature>
<feature type="compositionally biased region" description="Low complexity" evidence="18">
    <location>
        <begin position="1804"/>
        <end position="1815"/>
    </location>
</feature>
<dbReference type="InterPro" id="IPR022470">
    <property type="entry name" value="PTPS_Cys_AS"/>
</dbReference>
<dbReference type="PANTHER" id="PTHR47968">
    <property type="entry name" value="CENTROMERE PROTEIN E"/>
    <property type="match status" value="1"/>
</dbReference>
<evidence type="ECO:0000256" key="15">
    <source>
        <dbReference type="ARBA" id="ARBA00023239"/>
    </source>
</evidence>
<evidence type="ECO:0000256" key="13">
    <source>
        <dbReference type="ARBA" id="ARBA00023175"/>
    </source>
</evidence>
<keyword evidence="14" id="KW-0206">Cytoskeleton</keyword>
<evidence type="ECO:0000256" key="12">
    <source>
        <dbReference type="ARBA" id="ARBA00023054"/>
    </source>
</evidence>
<comment type="caution">
    <text evidence="20">The sequence shown here is derived from an EMBL/GenBank/DDBJ whole genome shotgun (WGS) entry which is preliminary data.</text>
</comment>
<dbReference type="InterPro" id="IPR027640">
    <property type="entry name" value="Kinesin-like_fam"/>
</dbReference>
<evidence type="ECO:0000256" key="9">
    <source>
        <dbReference type="ARBA" id="ARBA00022833"/>
    </source>
</evidence>
<evidence type="ECO:0000256" key="3">
    <source>
        <dbReference type="ARBA" id="ARBA00005126"/>
    </source>
</evidence>
<dbReference type="SUPFAM" id="SSF55620">
    <property type="entry name" value="Tetrahydrobiopterin biosynthesis enzymes-like"/>
    <property type="match status" value="1"/>
</dbReference>
<reference evidence="21" key="1">
    <citation type="journal article" date="2017" name="bioRxiv">
        <title>Comparative analysis of the genomes of Stylophora pistillata and Acropora digitifera provides evidence for extensive differences between species of corals.</title>
        <authorList>
            <person name="Voolstra C.R."/>
            <person name="Li Y."/>
            <person name="Liew Y.J."/>
            <person name="Baumgarten S."/>
            <person name="Zoccola D."/>
            <person name="Flot J.-F."/>
            <person name="Tambutte S."/>
            <person name="Allemand D."/>
            <person name="Aranda M."/>
        </authorList>
    </citation>
    <scope>NUCLEOTIDE SEQUENCE [LARGE SCALE GENOMIC DNA]</scope>
</reference>
<dbReference type="Gene3D" id="3.40.850.10">
    <property type="entry name" value="Kinesin motor domain"/>
    <property type="match status" value="1"/>
</dbReference>
<feature type="coiled-coil region" evidence="17">
    <location>
        <begin position="1523"/>
        <end position="1584"/>
    </location>
</feature>
<dbReference type="PROSITE" id="PS00411">
    <property type="entry name" value="KINESIN_MOTOR_1"/>
    <property type="match status" value="1"/>
</dbReference>
<dbReference type="GO" id="GO:0007018">
    <property type="term" value="P:microtubule-based movement"/>
    <property type="evidence" value="ECO:0007669"/>
    <property type="project" value="InterPro"/>
</dbReference>
<feature type="coiled-coil region" evidence="17">
    <location>
        <begin position="912"/>
        <end position="946"/>
    </location>
</feature>
<evidence type="ECO:0000313" key="21">
    <source>
        <dbReference type="Proteomes" id="UP000225706"/>
    </source>
</evidence>
<keyword evidence="11" id="KW-0783">Tetrahydrobiopterin biosynthesis</keyword>
<keyword evidence="7" id="KW-0479">Metal-binding</keyword>
<evidence type="ECO:0000256" key="7">
    <source>
        <dbReference type="ARBA" id="ARBA00022723"/>
    </source>
</evidence>
<evidence type="ECO:0000256" key="11">
    <source>
        <dbReference type="ARBA" id="ARBA00023007"/>
    </source>
</evidence>
<dbReference type="GO" id="GO:0006729">
    <property type="term" value="P:tetrahydrobiopterin biosynthetic process"/>
    <property type="evidence" value="ECO:0007669"/>
    <property type="project" value="UniProtKB-UniPathway"/>
</dbReference>
<evidence type="ECO:0000256" key="18">
    <source>
        <dbReference type="SAM" id="MobiDB-lite"/>
    </source>
</evidence>
<evidence type="ECO:0000256" key="14">
    <source>
        <dbReference type="ARBA" id="ARBA00023212"/>
    </source>
</evidence>
<feature type="coiled-coil region" evidence="17">
    <location>
        <begin position="1455"/>
        <end position="1482"/>
    </location>
</feature>
<feature type="domain" description="Kinesin motor" evidence="19">
    <location>
        <begin position="151"/>
        <end position="442"/>
    </location>
</feature>
<comment type="subcellular location">
    <subcellularLocation>
        <location evidence="2">Cytoplasm</location>
        <location evidence="2">Cytoskeleton</location>
    </subcellularLocation>
</comment>
<evidence type="ECO:0000256" key="16">
    <source>
        <dbReference type="PROSITE-ProRule" id="PRU00283"/>
    </source>
</evidence>
<dbReference type="Proteomes" id="UP000225706">
    <property type="component" value="Unassembled WGS sequence"/>
</dbReference>
<keyword evidence="9" id="KW-0862">Zinc</keyword>
<feature type="coiled-coil region" evidence="17">
    <location>
        <begin position="1617"/>
        <end position="1706"/>
    </location>
</feature>
<keyword evidence="21" id="KW-1185">Reference proteome</keyword>
<dbReference type="Pfam" id="PF00225">
    <property type="entry name" value="Kinesin"/>
    <property type="match status" value="2"/>
</dbReference>
<evidence type="ECO:0000256" key="2">
    <source>
        <dbReference type="ARBA" id="ARBA00004245"/>
    </source>
</evidence>
<dbReference type="EMBL" id="LSMT01000166">
    <property type="protein sequence ID" value="PFX24831.1"/>
    <property type="molecule type" value="Genomic_DNA"/>
</dbReference>
<dbReference type="OrthoDB" id="5962160at2759"/>
<evidence type="ECO:0000256" key="5">
    <source>
        <dbReference type="ARBA" id="ARBA00013100"/>
    </source>
</evidence>
<dbReference type="SMART" id="SM00129">
    <property type="entry name" value="KISc"/>
    <property type="match status" value="1"/>
</dbReference>
<dbReference type="PROSITE" id="PS00987">
    <property type="entry name" value="PTPS_1"/>
    <property type="match status" value="1"/>
</dbReference>
<evidence type="ECO:0000256" key="4">
    <source>
        <dbReference type="ARBA" id="ARBA00009164"/>
    </source>
</evidence>
<dbReference type="InterPro" id="IPR022469">
    <property type="entry name" value="PTPS_His_AS"/>
</dbReference>
<name>A0A2B4S4K1_STYPI</name>
<comment type="similarity">
    <text evidence="4">Belongs to the PTPS family.</text>
</comment>
<dbReference type="CDD" id="cd00470">
    <property type="entry name" value="PTPS"/>
    <property type="match status" value="1"/>
</dbReference>
<comment type="caution">
    <text evidence="16">Lacks conserved residue(s) required for the propagation of feature annotation.</text>
</comment>
<sequence length="2005" mass="226462">MNGKETNTLPVVYISRKETFCASHRLHSAKLSDDENRLIFGKCNNKNGHGHNYTVKVTVYGPVNPLNGMVMNLTDLKAHMGSVLEPLDHKNLDLDVPYFKDVCSTAENIAVYIWNSLSTRLPKSTLFEVKIDETGKNSARYRGEMSAQCPGKTHTLMAPDGITAGVIERCFKRITKDDYHDYKVTMSYLQIYQEKIYDLLNSTNKVELSLREHPVKGVYVENLTEFVVRSPSEVLHLLAVGKKRLIFAETKMNRNSSRSHSVCQLTIERTLNKNKMNAEGIAKHGANGRDSRDGLVPSKTSSDHEDSGEDLDAGASEANDNEEDESLAKMVAFDDDVLIRGRIYLCDLAGSERLKKTQAEGERLSEAQHINLSLLELGNVIQALAEGKKTHVPFRNSTLTRLLQESLGGNCKTSLVVCVSPTMGDVSETKSTLFFGSRAMKITNTAYINVEVDYKRLSEDLSKIVDRREKDLEDLKQTFETRIERLKHEAERTVTNAMAEADRVVASVKSLYENEKSSLESDIENLNFRLDEEKTHTENLQDQITKAKGKLQEDMFKARSTLLSDIISMQLLYALKDLPLDNDHHFSENDLSLRDFCSQWATTKCKILENADVLLDLLKSYLSLMNSKGDKLLEDGGSLKSLVGCEESFNADKRLLSASEEVSLYMTNKTDDDKVVASTGCCEILPCSETNTEDFILSTEQNLGDGEESSNIRNKLISLKKFMDDKALAFLTKAFELDVGNENRVINTRQDIYGRIQEILNQEDTLPDFRENAAELSHVADALGLLDHCHSHVIVDKALQGALLVLENNIVIKRCNVIQKQKDVLQDENETLRKQIQILQKEAEKLNGKLNETSSSLCDVMKSKEQLEDDLSSVFQLHNMRNIERKIQKENDGKLDMSTILQENVTTLLENNTKLQETLQVSENDKENLKSELTSVKEELQRLKEGYVQDEKGTQTDLVGQNEFMKPHLGDQSKTISDRNGIIHAILSSLHDDQSSLLEKAAFAAQSNNVDDVSSLRAVINHRLGEEWSLVVLENARMKSELDGILGRINEEKRNLVSELADWKFQAAEVNSMKEELNTKGEDFADGFKVPMDENENGSSDKLISKIDIYNQNEVIAELRMDEQEDKGEPRREGSTAGDYWESIVKEKLGELSVVHRETERHEVIELDSLESKYSDPEKDQDNSNKIREKELRELLKRERQLTTNIMQLDEKCSSLEKQLGRSALENTKLKEQLRKLKIKISDVEQEKAEITAQKIALEESSRELQQNAKREIAVEKERTLTLEKQLQAKTQEFGEGKALLKLKDARVSEVEAELLETKAYYKKLLQENSHEYEVDQQNMMKEINSLRCLQGLPTLKKDSVQSKQEVKGGLMNGENQAENKKDNKLNSELTRAKEQLVRLKAELTLSNMQTRNLGSQLSSLREDSTKLEAELSTVRVSPRNSRQRRASFSFYEETVRLEMELAEAKEKIIDLQEKLLIIYKEKFALEEKIVSLEGQRNVHLENGAKLYSANDDHEPFCDLEKTKVLKSKIGLLEAEKEQLKRELDNTNADKTRLESIEHCVQQLVSLEDEHLRVKDRLKKWAQNSTDEQQLNETRKTVNKFPENSYFNELRVLSGENLVLQEEVSGLRETIAQLESDLAALKLKLSIADAAQDDSLDKKTVATLLVSVKQERAELQKALNDALIEKDDLDEELSEIKVKYAKLQREFAMTSIVKDDLELEVLSLKKASLARGLSNLTQSSEDCKSEMSDSSVDDKLIDRSDENGVGDSMDKKIASPGGGRKRAPALNSRKTVITKNLKAERDSFSSGRSTSSSSSKNEKKTLSQRPNSLQSVPLPPKKSVERRAKSSESGGEKLSSRTPRSITDDQSTDDNPQHLAICYDLIRIDDAVSEACARHVNTDCINSGLLRKTPEGQRLNPEGMEHDNETCFDTDNTEHVDKKDSSDNFLDDTVEIGAHQGATEGISETDFSLSQSTEVLVKTTWSLKNLFRWQKSAPIPDHKIDALTQ</sequence>
<dbReference type="GO" id="GO:0005856">
    <property type="term" value="C:cytoskeleton"/>
    <property type="evidence" value="ECO:0007669"/>
    <property type="project" value="UniProtKB-SubCell"/>
</dbReference>
<dbReference type="Gene3D" id="3.30.479.10">
    <property type="entry name" value="6-pyruvoyl tetrahydropterin synthase/QueD"/>
    <property type="match status" value="1"/>
</dbReference>
<comment type="cofactor">
    <cofactor evidence="1">
        <name>Zn(2+)</name>
        <dbReference type="ChEBI" id="CHEBI:29105"/>
    </cofactor>
</comment>
<proteinExistence type="inferred from homology"/>
<dbReference type="InterPro" id="IPR019821">
    <property type="entry name" value="Kinesin_motor_CS"/>
</dbReference>
<feature type="compositionally biased region" description="Basic and acidic residues" evidence="18">
    <location>
        <begin position="1838"/>
        <end position="1855"/>
    </location>
</feature>
<dbReference type="GO" id="GO:0046872">
    <property type="term" value="F:metal ion binding"/>
    <property type="evidence" value="ECO:0007669"/>
    <property type="project" value="UniProtKB-KW"/>
</dbReference>
<evidence type="ECO:0000256" key="10">
    <source>
        <dbReference type="ARBA" id="ARBA00022840"/>
    </source>
</evidence>